<comment type="caution">
    <text evidence="6">The sequence shown here is derived from an EMBL/GenBank/DDBJ whole genome shotgun (WGS) entry which is preliminary data.</text>
</comment>
<evidence type="ECO:0000313" key="6">
    <source>
        <dbReference type="EMBL" id="GAN81333.1"/>
    </source>
</evidence>
<feature type="transmembrane region" description="Helical" evidence="5">
    <location>
        <begin position="206"/>
        <end position="227"/>
    </location>
</feature>
<dbReference type="AlphaFoldDB" id="A0A0D6PJI0"/>
<feature type="transmembrane region" description="Helical" evidence="5">
    <location>
        <begin position="20"/>
        <end position="41"/>
    </location>
</feature>
<dbReference type="InterPro" id="IPR002781">
    <property type="entry name" value="TM_pro_TauE-like"/>
</dbReference>
<evidence type="ECO:0000256" key="1">
    <source>
        <dbReference type="ARBA" id="ARBA00004141"/>
    </source>
</evidence>
<evidence type="ECO:0000256" key="3">
    <source>
        <dbReference type="ARBA" id="ARBA00022989"/>
    </source>
</evidence>
<dbReference type="Proteomes" id="UP000032668">
    <property type="component" value="Unassembled WGS sequence"/>
</dbReference>
<evidence type="ECO:0000256" key="4">
    <source>
        <dbReference type="ARBA" id="ARBA00023136"/>
    </source>
</evidence>
<keyword evidence="5" id="KW-1003">Cell membrane</keyword>
<evidence type="ECO:0000256" key="5">
    <source>
        <dbReference type="RuleBase" id="RU363041"/>
    </source>
</evidence>
<gene>
    <name evidence="6" type="ORF">Aam_090_011</name>
</gene>
<dbReference type="GO" id="GO:0005886">
    <property type="term" value="C:plasma membrane"/>
    <property type="evidence" value="ECO:0007669"/>
    <property type="project" value="UniProtKB-SubCell"/>
</dbReference>
<accession>A0A0D6PJI0</accession>
<keyword evidence="2 5" id="KW-0812">Transmembrane</keyword>
<evidence type="ECO:0000256" key="2">
    <source>
        <dbReference type="ARBA" id="ARBA00022692"/>
    </source>
</evidence>
<dbReference type="PANTHER" id="PTHR43701:SF2">
    <property type="entry name" value="MEMBRANE TRANSPORTER PROTEIN YJNA-RELATED"/>
    <property type="match status" value="1"/>
</dbReference>
<keyword evidence="3 5" id="KW-1133">Transmembrane helix</keyword>
<feature type="transmembrane region" description="Helical" evidence="5">
    <location>
        <begin position="48"/>
        <end position="68"/>
    </location>
</feature>
<comment type="subcellular location">
    <subcellularLocation>
        <location evidence="5">Cell membrane</location>
        <topology evidence="5">Multi-pass membrane protein</topology>
    </subcellularLocation>
    <subcellularLocation>
        <location evidence="1">Membrane</location>
        <topology evidence="1">Multi-pass membrane protein</topology>
    </subcellularLocation>
</comment>
<dbReference type="STRING" id="1120923.SAMN02746095_03480"/>
<proteinExistence type="inferred from homology"/>
<feature type="transmembrane region" description="Helical" evidence="5">
    <location>
        <begin position="142"/>
        <end position="165"/>
    </location>
</feature>
<protein>
    <recommendedName>
        <fullName evidence="5">Probable membrane transporter protein</fullName>
    </recommendedName>
</protein>
<feature type="transmembrane region" description="Helical" evidence="5">
    <location>
        <begin position="234"/>
        <end position="254"/>
    </location>
</feature>
<dbReference type="OrthoDB" id="9151526at2"/>
<name>A0A0D6PJI0_9PROT</name>
<dbReference type="PANTHER" id="PTHR43701">
    <property type="entry name" value="MEMBRANE TRANSPORTER PROTEIN MJ0441-RELATED"/>
    <property type="match status" value="1"/>
</dbReference>
<organism evidence="6 7">
    <name type="scientific">Acidocella aminolytica 101 = DSM 11237</name>
    <dbReference type="NCBI Taxonomy" id="1120923"/>
    <lineage>
        <taxon>Bacteria</taxon>
        <taxon>Pseudomonadati</taxon>
        <taxon>Pseudomonadota</taxon>
        <taxon>Alphaproteobacteria</taxon>
        <taxon>Acetobacterales</taxon>
        <taxon>Acidocellaceae</taxon>
        <taxon>Acidocella</taxon>
    </lineage>
</organism>
<evidence type="ECO:0000313" key="7">
    <source>
        <dbReference type="Proteomes" id="UP000032668"/>
    </source>
</evidence>
<comment type="similarity">
    <text evidence="5">Belongs to the 4-toluene sulfonate uptake permease (TSUP) (TC 2.A.102) family.</text>
</comment>
<feature type="transmembrane region" description="Helical" evidence="5">
    <location>
        <begin position="105"/>
        <end position="122"/>
    </location>
</feature>
<feature type="transmembrane region" description="Helical" evidence="5">
    <location>
        <begin position="177"/>
        <end position="200"/>
    </location>
</feature>
<dbReference type="RefSeq" id="WP_048879725.1">
    <property type="nucleotide sequence ID" value="NZ_BANC01000088.1"/>
</dbReference>
<sequence length="264" mass="26699">MALDMVQYALGAGSGGVVGFTLGLVGGGGSILAVPLMVYLVGVPNAHIAIGTSALAVAANALTGLANHARAQTVKWRCGGLYAAAGIAGAFAGSSIGKAVDGQKLLFLFALLMFVIAFIMIKKRHHTGEEGAQCNRENAPKVLGFGLGTGIFSGFFGIGGGFLIVPGLMASTRMPMLNAVGTSLVAVAAFGLTTALNYAFSGMVDWMLAMIFILGGVVGGVVGAAAARRLAAERGMLTTVFAGLIFVVAAYMLWRSSGAVLHAV</sequence>
<dbReference type="InterPro" id="IPR051598">
    <property type="entry name" value="TSUP/Inactive_protease-like"/>
</dbReference>
<dbReference type="Pfam" id="PF01925">
    <property type="entry name" value="TauE"/>
    <property type="match status" value="1"/>
</dbReference>
<reference evidence="6 7" key="1">
    <citation type="submission" date="2012-11" db="EMBL/GenBank/DDBJ databases">
        <title>Whole genome sequence of Acidocella aminolytica 101 = DSM 11237.</title>
        <authorList>
            <person name="Azuma Y."/>
            <person name="Higashiura N."/>
            <person name="Hirakawa H."/>
            <person name="Matsushita K."/>
        </authorList>
    </citation>
    <scope>NUCLEOTIDE SEQUENCE [LARGE SCALE GENOMIC DNA]</scope>
    <source>
        <strain evidence="7">101 / DSM 11237</strain>
    </source>
</reference>
<dbReference type="EMBL" id="BANC01000088">
    <property type="protein sequence ID" value="GAN81333.1"/>
    <property type="molecule type" value="Genomic_DNA"/>
</dbReference>
<keyword evidence="7" id="KW-1185">Reference proteome</keyword>
<feature type="transmembrane region" description="Helical" evidence="5">
    <location>
        <begin position="74"/>
        <end position="93"/>
    </location>
</feature>
<keyword evidence="4 5" id="KW-0472">Membrane</keyword>